<keyword evidence="2" id="KW-0472">Membrane</keyword>
<feature type="non-terminal residue" evidence="3">
    <location>
        <position position="1"/>
    </location>
</feature>
<dbReference type="Proteomes" id="UP000023152">
    <property type="component" value="Unassembled WGS sequence"/>
</dbReference>
<sequence length="162" mass="19046">RSIREGKKVDVEKRESEKNVIRKKRNRKIKKKKEKKEKIRKEEKKNKKEIVSNFICFEFLFYVGAMTPKINIFFICLFKKKLTLIFRKIQLKVIVCYFEYGFSVIAMKLVKTYTHITCDGDEKERSNVIVRAICQIAAGLIIDIIKSGPQCSEKKAQAESME</sequence>
<protein>
    <submittedName>
        <fullName evidence="3">Uncharacterized protein</fullName>
    </submittedName>
</protein>
<dbReference type="EMBL" id="ASPP01049291">
    <property type="protein sequence ID" value="ETN97562.1"/>
    <property type="molecule type" value="Genomic_DNA"/>
</dbReference>
<evidence type="ECO:0000313" key="4">
    <source>
        <dbReference type="Proteomes" id="UP000023152"/>
    </source>
</evidence>
<name>X6L771_RETFI</name>
<gene>
    <name evidence="3" type="ORF">RFI_39967</name>
</gene>
<feature type="compositionally biased region" description="Basic and acidic residues" evidence="1">
    <location>
        <begin position="1"/>
        <end position="20"/>
    </location>
</feature>
<proteinExistence type="predicted"/>
<reference evidence="3 4" key="1">
    <citation type="journal article" date="2013" name="Curr. Biol.">
        <title>The Genome of the Foraminiferan Reticulomyxa filosa.</title>
        <authorList>
            <person name="Glockner G."/>
            <person name="Hulsmann N."/>
            <person name="Schleicher M."/>
            <person name="Noegel A.A."/>
            <person name="Eichinger L."/>
            <person name="Gallinger C."/>
            <person name="Pawlowski J."/>
            <person name="Sierra R."/>
            <person name="Euteneuer U."/>
            <person name="Pillet L."/>
            <person name="Moustafa A."/>
            <person name="Platzer M."/>
            <person name="Groth M."/>
            <person name="Szafranski K."/>
            <person name="Schliwa M."/>
        </authorList>
    </citation>
    <scope>NUCLEOTIDE SEQUENCE [LARGE SCALE GENOMIC DNA]</scope>
</reference>
<comment type="caution">
    <text evidence="3">The sequence shown here is derived from an EMBL/GenBank/DDBJ whole genome shotgun (WGS) entry which is preliminary data.</text>
</comment>
<organism evidence="3 4">
    <name type="scientific">Reticulomyxa filosa</name>
    <dbReference type="NCBI Taxonomy" id="46433"/>
    <lineage>
        <taxon>Eukaryota</taxon>
        <taxon>Sar</taxon>
        <taxon>Rhizaria</taxon>
        <taxon>Retaria</taxon>
        <taxon>Foraminifera</taxon>
        <taxon>Monothalamids</taxon>
        <taxon>Reticulomyxidae</taxon>
        <taxon>Reticulomyxa</taxon>
    </lineage>
</organism>
<keyword evidence="2" id="KW-0812">Transmembrane</keyword>
<accession>X6L771</accession>
<keyword evidence="2" id="KW-1133">Transmembrane helix</keyword>
<feature type="compositionally biased region" description="Basic residues" evidence="1">
    <location>
        <begin position="21"/>
        <end position="35"/>
    </location>
</feature>
<feature type="region of interest" description="Disordered" evidence="1">
    <location>
        <begin position="1"/>
        <end position="42"/>
    </location>
</feature>
<evidence type="ECO:0000313" key="3">
    <source>
        <dbReference type="EMBL" id="ETN97562.1"/>
    </source>
</evidence>
<keyword evidence="4" id="KW-1185">Reference proteome</keyword>
<evidence type="ECO:0000256" key="1">
    <source>
        <dbReference type="SAM" id="MobiDB-lite"/>
    </source>
</evidence>
<evidence type="ECO:0000256" key="2">
    <source>
        <dbReference type="SAM" id="Phobius"/>
    </source>
</evidence>
<dbReference type="AlphaFoldDB" id="X6L771"/>
<feature type="transmembrane region" description="Helical" evidence="2">
    <location>
        <begin position="59"/>
        <end position="78"/>
    </location>
</feature>